<dbReference type="GO" id="GO:0005764">
    <property type="term" value="C:lysosome"/>
    <property type="evidence" value="ECO:0007669"/>
    <property type="project" value="UniProtKB-SubCell"/>
</dbReference>
<dbReference type="AlphaFoldDB" id="A0A1B0FBK9"/>
<keyword evidence="3" id="KW-0458">Lysosome</keyword>
<keyword evidence="6" id="KW-1185">Reference proteome</keyword>
<dbReference type="STRING" id="37546.A0A1B0FBK9"/>
<accession>A0A1B0FBK9</accession>
<evidence type="ECO:0000256" key="3">
    <source>
        <dbReference type="ARBA" id="ARBA00023228"/>
    </source>
</evidence>
<proteinExistence type="inferred from homology"/>
<dbReference type="EMBL" id="CCAG010010279">
    <property type="status" value="NOT_ANNOTATED_CDS"/>
    <property type="molecule type" value="Genomic_DNA"/>
</dbReference>
<dbReference type="EnsemblMetazoa" id="GMOY000928-RA">
    <property type="protein sequence ID" value="GMOY000928-PA"/>
    <property type="gene ID" value="GMOY000928"/>
</dbReference>
<dbReference type="VEuPathDB" id="VectorBase:GMOY000928"/>
<name>A0A1B0FBK9_GLOMM</name>
<evidence type="ECO:0000313" key="6">
    <source>
        <dbReference type="Proteomes" id="UP000092444"/>
    </source>
</evidence>
<organism evidence="5 6">
    <name type="scientific">Glossina morsitans morsitans</name>
    <name type="common">Savannah tsetse fly</name>
    <dbReference type="NCBI Taxonomy" id="37546"/>
    <lineage>
        <taxon>Eukaryota</taxon>
        <taxon>Metazoa</taxon>
        <taxon>Ecdysozoa</taxon>
        <taxon>Arthropoda</taxon>
        <taxon>Hexapoda</taxon>
        <taxon>Insecta</taxon>
        <taxon>Pterygota</taxon>
        <taxon>Neoptera</taxon>
        <taxon>Endopterygota</taxon>
        <taxon>Diptera</taxon>
        <taxon>Brachycera</taxon>
        <taxon>Muscomorpha</taxon>
        <taxon>Hippoboscoidea</taxon>
        <taxon>Glossinidae</taxon>
        <taxon>Glossina</taxon>
    </lineage>
</organism>
<dbReference type="Proteomes" id="UP000092444">
    <property type="component" value="Unassembled WGS sequence"/>
</dbReference>
<dbReference type="PANTHER" id="PTHR33967">
    <property type="entry name" value="RAGULATOR COMPLEX PROTEIN LAMTOR4"/>
    <property type="match status" value="1"/>
</dbReference>
<evidence type="ECO:0000256" key="4">
    <source>
        <dbReference type="ARBA" id="ARBA00032690"/>
    </source>
</evidence>
<dbReference type="PhylomeDB" id="A0A1B0FBK9"/>
<comment type="similarity">
    <text evidence="2">Belongs to the LAMTOR4 family.</text>
</comment>
<evidence type="ECO:0000256" key="2">
    <source>
        <dbReference type="ARBA" id="ARBA00010627"/>
    </source>
</evidence>
<protein>
    <recommendedName>
        <fullName evidence="4">Late endosomal/lysosomal adaptor and MAPK and MTOR activator 4</fullName>
    </recommendedName>
</protein>
<reference evidence="5" key="1">
    <citation type="submission" date="2020-05" db="UniProtKB">
        <authorList>
            <consortium name="EnsemblMetazoa"/>
        </authorList>
    </citation>
    <scope>IDENTIFICATION</scope>
    <source>
        <strain evidence="5">Yale</strain>
    </source>
</reference>
<evidence type="ECO:0000256" key="1">
    <source>
        <dbReference type="ARBA" id="ARBA00004371"/>
    </source>
</evidence>
<dbReference type="InterPro" id="IPR034601">
    <property type="entry name" value="LAMTOR4"/>
</dbReference>
<dbReference type="GO" id="GO:0071986">
    <property type="term" value="C:Ragulator complex"/>
    <property type="evidence" value="ECO:0007669"/>
    <property type="project" value="InterPro"/>
</dbReference>
<comment type="subcellular location">
    <subcellularLocation>
        <location evidence="1">Lysosome</location>
    </subcellularLocation>
</comment>
<dbReference type="GO" id="GO:0071230">
    <property type="term" value="P:cellular response to amino acid stimulus"/>
    <property type="evidence" value="ECO:0007669"/>
    <property type="project" value="InterPro"/>
</dbReference>
<dbReference type="PANTHER" id="PTHR33967:SF1">
    <property type="entry name" value="RAGULATOR COMPLEX PROTEIN LAMTOR4"/>
    <property type="match status" value="1"/>
</dbReference>
<sequence>MNRLSNQIGYLVLKEDGAVLESGGELENDERRANIFQGLFLFHWYSVDENFMPNSGCERISIVYEDHSYNICMSNRRIFIVKLRNTVSHVGIINNSNNGNVFSSSENGAAPTTTLLT</sequence>
<dbReference type="GO" id="GO:0032008">
    <property type="term" value="P:positive regulation of TOR signaling"/>
    <property type="evidence" value="ECO:0007669"/>
    <property type="project" value="InterPro"/>
</dbReference>
<dbReference type="GO" id="GO:0005085">
    <property type="term" value="F:guanyl-nucleotide exchange factor activity"/>
    <property type="evidence" value="ECO:0007669"/>
    <property type="project" value="TreeGrafter"/>
</dbReference>
<evidence type="ECO:0000313" key="5">
    <source>
        <dbReference type="EnsemblMetazoa" id="GMOY000928-PA"/>
    </source>
</evidence>